<dbReference type="PRINTS" id="PR01047">
    <property type="entry name" value="TRNASYNTHTHR"/>
</dbReference>
<dbReference type="EC" id="6.1.1.3" evidence="13"/>
<keyword evidence="5 13" id="KW-0479">Metal-binding</keyword>
<accession>A0A2K8NVY9</accession>
<comment type="subcellular location">
    <subcellularLocation>
        <location evidence="13">Cytoplasm</location>
    </subcellularLocation>
</comment>
<dbReference type="Pfam" id="PF03129">
    <property type="entry name" value="HGTP_anticodon"/>
    <property type="match status" value="1"/>
</dbReference>
<evidence type="ECO:0000256" key="6">
    <source>
        <dbReference type="ARBA" id="ARBA00022741"/>
    </source>
</evidence>
<dbReference type="GO" id="GO:0005524">
    <property type="term" value="F:ATP binding"/>
    <property type="evidence" value="ECO:0007669"/>
    <property type="project" value="UniProtKB-UniRule"/>
</dbReference>
<feature type="binding site" evidence="13">
    <location>
        <position position="518"/>
    </location>
    <ligand>
        <name>Zn(2+)</name>
        <dbReference type="ChEBI" id="CHEBI:29105"/>
        <note>catalytic</note>
    </ligand>
</feature>
<reference evidence="16 17" key="1">
    <citation type="submission" date="2017-11" db="EMBL/GenBank/DDBJ databases">
        <title>Genome sequence of Entomoplasma melaleucae M1 (ATCC 49191).</title>
        <authorList>
            <person name="Lo W.-S."/>
            <person name="Gasparich G.E."/>
            <person name="Kuo C.-H."/>
        </authorList>
    </citation>
    <scope>NUCLEOTIDE SEQUENCE [LARGE SCALE GENOMIC DNA]</scope>
    <source>
        <strain evidence="16 17">M1</strain>
    </source>
</reference>
<dbReference type="InterPro" id="IPR033728">
    <property type="entry name" value="ThrRS_core"/>
</dbReference>
<dbReference type="GO" id="GO:0046872">
    <property type="term" value="F:metal ion binding"/>
    <property type="evidence" value="ECO:0007669"/>
    <property type="project" value="UniProtKB-KW"/>
</dbReference>
<dbReference type="InterPro" id="IPR047246">
    <property type="entry name" value="ThrRS_anticodon"/>
</dbReference>
<dbReference type="RefSeq" id="WP_028124472.1">
    <property type="nucleotide sequence ID" value="NZ_CP024964.1"/>
</dbReference>
<dbReference type="AlphaFoldDB" id="A0A2K8NVY9"/>
<dbReference type="SUPFAM" id="SSF52954">
    <property type="entry name" value="Class II aaRS ABD-related"/>
    <property type="match status" value="1"/>
</dbReference>
<dbReference type="GO" id="GO:0006435">
    <property type="term" value="P:threonyl-tRNA aminoacylation"/>
    <property type="evidence" value="ECO:0007669"/>
    <property type="project" value="UniProtKB-UniRule"/>
</dbReference>
<dbReference type="GO" id="GO:0005737">
    <property type="term" value="C:cytoplasm"/>
    <property type="evidence" value="ECO:0007669"/>
    <property type="project" value="UniProtKB-SubCell"/>
</dbReference>
<evidence type="ECO:0000313" key="16">
    <source>
        <dbReference type="EMBL" id="ATZ17914.1"/>
    </source>
</evidence>
<evidence type="ECO:0000256" key="12">
    <source>
        <dbReference type="ARBA" id="ARBA00049515"/>
    </source>
</evidence>
<dbReference type="Gene3D" id="3.10.20.30">
    <property type="match status" value="1"/>
</dbReference>
<evidence type="ECO:0000256" key="9">
    <source>
        <dbReference type="ARBA" id="ARBA00022884"/>
    </source>
</evidence>
<feature type="domain" description="TGS" evidence="15">
    <location>
        <begin position="1"/>
        <end position="60"/>
    </location>
</feature>
<keyword evidence="3 13" id="KW-0820">tRNA-binding</keyword>
<sequence>MKIKLLDGSVKEFDQAMNIRSIAEAIAISLKKATVAAKVNGRYVSVDHVVEKDSTLELITNKHSDFYKVLNYTAAFVTGAAISELYKDVKLAKVLYKEDELEYGITFEVEPRIGLEEIQNIQNKVNQIIKNDAVISRTIDLKEAEELFKNNEYQKHLAKEMFETYGEVTIYTLNNTTIILKHAIALNLKLIKVIEVQQLTGEYWLNDSDNIMLQKVHGMAAESIETLDAKKAILEDRRSRDHRIINKTLKIFGFDHLVGPGLPLWMPNGTIVKEEIKKYLKEKEWEYDFINVTTSVIGTVDLYKKSGHWDHYGEDMFQPFNGGSGSDEQFILRPMNCPHHLAVYKQEQRSYRDLPLRIAEHALQHRYESSGSLTGLERVRAMELTDSHIFVRPDQVEEEFKSIYKMINEVLQTFNIKIDYLSLSLRNPEDKVKYYQDDKMWDEAEAALEKVLQDLNIDYKKCIGEAAFYGPKLDIQIKTAQNHEITVSTIQLDFLLPKKFDVTYIDQNQEFKAPIMIHRGLIGTYERFIATLLEQTKGVLPLWLAPNQIQIIPVGSEENIEYAQTIRNYLKKDFIRVHVDLRDERLSYKIRDAQTSKIPYQLVIGDQERKENTVTYRQYGSEEQVTVKLEEFKNMIVNLVFNKK</sequence>
<dbReference type="Gene3D" id="3.40.50.800">
    <property type="entry name" value="Anticodon-binding domain"/>
    <property type="match status" value="1"/>
</dbReference>
<name>A0A2K8NVY9_9MOLU</name>
<dbReference type="Gene3D" id="3.30.930.10">
    <property type="entry name" value="Bira Bifunctional Protein, Domain 2"/>
    <property type="match status" value="1"/>
</dbReference>
<dbReference type="HAMAP" id="MF_00184">
    <property type="entry name" value="Thr_tRNA_synth"/>
    <property type="match status" value="1"/>
</dbReference>
<dbReference type="PANTHER" id="PTHR11451">
    <property type="entry name" value="THREONINE-TRNA LIGASE"/>
    <property type="match status" value="1"/>
</dbReference>
<dbReference type="InterPro" id="IPR036621">
    <property type="entry name" value="Anticodon-bd_dom_sf"/>
</dbReference>
<dbReference type="SUPFAM" id="SSF55681">
    <property type="entry name" value="Class II aaRS and biotin synthetases"/>
    <property type="match status" value="1"/>
</dbReference>
<dbReference type="NCBIfam" id="TIGR00418">
    <property type="entry name" value="thrS"/>
    <property type="match status" value="1"/>
</dbReference>
<dbReference type="PROSITE" id="PS50862">
    <property type="entry name" value="AA_TRNA_LIGASE_II"/>
    <property type="match status" value="1"/>
</dbReference>
<evidence type="ECO:0000256" key="1">
    <source>
        <dbReference type="ARBA" id="ARBA00008226"/>
    </source>
</evidence>
<dbReference type="PANTHER" id="PTHR11451:SF56">
    <property type="entry name" value="THREONINE--TRNA LIGASE 1"/>
    <property type="match status" value="1"/>
</dbReference>
<comment type="cofactor">
    <cofactor evidence="13">
        <name>Zn(2+)</name>
        <dbReference type="ChEBI" id="CHEBI:29105"/>
    </cofactor>
    <text evidence="13">Binds 1 zinc ion per subunit.</text>
</comment>
<dbReference type="Proteomes" id="UP000231896">
    <property type="component" value="Chromosome"/>
</dbReference>
<evidence type="ECO:0000256" key="10">
    <source>
        <dbReference type="ARBA" id="ARBA00022917"/>
    </source>
</evidence>
<evidence type="ECO:0000256" key="5">
    <source>
        <dbReference type="ARBA" id="ARBA00022723"/>
    </source>
</evidence>
<dbReference type="GO" id="GO:0004829">
    <property type="term" value="F:threonine-tRNA ligase activity"/>
    <property type="evidence" value="ECO:0007669"/>
    <property type="project" value="UniProtKB-UniRule"/>
</dbReference>
<dbReference type="Pfam" id="PF00587">
    <property type="entry name" value="tRNA-synt_2b"/>
    <property type="match status" value="1"/>
</dbReference>
<evidence type="ECO:0000256" key="3">
    <source>
        <dbReference type="ARBA" id="ARBA00022555"/>
    </source>
</evidence>
<keyword evidence="7 13" id="KW-0862">Zinc</keyword>
<dbReference type="GO" id="GO:0000049">
    <property type="term" value="F:tRNA binding"/>
    <property type="evidence" value="ECO:0007669"/>
    <property type="project" value="UniProtKB-KW"/>
</dbReference>
<evidence type="ECO:0000256" key="13">
    <source>
        <dbReference type="HAMAP-Rule" id="MF_00184"/>
    </source>
</evidence>
<dbReference type="FunFam" id="3.30.930.10:FF:000002">
    <property type="entry name" value="Threonine--tRNA ligase"/>
    <property type="match status" value="1"/>
</dbReference>
<organism evidence="16 17">
    <name type="scientific">Mesoplasma melaleucae</name>
    <dbReference type="NCBI Taxonomy" id="81459"/>
    <lineage>
        <taxon>Bacteria</taxon>
        <taxon>Bacillati</taxon>
        <taxon>Mycoplasmatota</taxon>
        <taxon>Mollicutes</taxon>
        <taxon>Entomoplasmatales</taxon>
        <taxon>Entomoplasmataceae</taxon>
        <taxon>Mesoplasma</taxon>
    </lineage>
</organism>
<comment type="similarity">
    <text evidence="1 13">Belongs to the class-II aminoacyl-tRNA synthetase family.</text>
</comment>
<keyword evidence="9 13" id="KW-0694">RNA-binding</keyword>
<keyword evidence="10 13" id="KW-0648">Protein biosynthesis</keyword>
<feature type="binding site" evidence="13">
    <location>
        <position position="388"/>
    </location>
    <ligand>
        <name>Zn(2+)</name>
        <dbReference type="ChEBI" id="CHEBI:29105"/>
        <note>catalytic</note>
    </ligand>
</feature>
<dbReference type="InterPro" id="IPR002314">
    <property type="entry name" value="aa-tRNA-synt_IIb"/>
</dbReference>
<dbReference type="InterPro" id="IPR018163">
    <property type="entry name" value="Thr/Ala-tRNA-synth_IIc_edit"/>
</dbReference>
<dbReference type="CDD" id="cd00860">
    <property type="entry name" value="ThrRS_anticodon"/>
    <property type="match status" value="1"/>
</dbReference>
<dbReference type="PROSITE" id="PS51880">
    <property type="entry name" value="TGS"/>
    <property type="match status" value="1"/>
</dbReference>
<dbReference type="STRING" id="1408435.GCA_000685885_01245"/>
<dbReference type="OrthoDB" id="9802304at2"/>
<keyword evidence="2 13" id="KW-0963">Cytoplasm</keyword>
<keyword evidence="6 13" id="KW-0547">Nucleotide-binding</keyword>
<evidence type="ECO:0000259" key="14">
    <source>
        <dbReference type="PROSITE" id="PS50862"/>
    </source>
</evidence>
<dbReference type="InterPro" id="IPR012675">
    <property type="entry name" value="Beta-grasp_dom_sf"/>
</dbReference>
<comment type="catalytic activity">
    <reaction evidence="12 13">
        <text>tRNA(Thr) + L-threonine + ATP = L-threonyl-tRNA(Thr) + AMP + diphosphate + H(+)</text>
        <dbReference type="Rhea" id="RHEA:24624"/>
        <dbReference type="Rhea" id="RHEA-COMP:9670"/>
        <dbReference type="Rhea" id="RHEA-COMP:9704"/>
        <dbReference type="ChEBI" id="CHEBI:15378"/>
        <dbReference type="ChEBI" id="CHEBI:30616"/>
        <dbReference type="ChEBI" id="CHEBI:33019"/>
        <dbReference type="ChEBI" id="CHEBI:57926"/>
        <dbReference type="ChEBI" id="CHEBI:78442"/>
        <dbReference type="ChEBI" id="CHEBI:78534"/>
        <dbReference type="ChEBI" id="CHEBI:456215"/>
        <dbReference type="EC" id="6.1.1.3"/>
    </reaction>
</comment>
<dbReference type="SUPFAM" id="SSF81271">
    <property type="entry name" value="TGS-like"/>
    <property type="match status" value="1"/>
</dbReference>
<feature type="domain" description="Aminoacyl-transfer RNA synthetases class-II family profile" evidence="14">
    <location>
        <begin position="272"/>
        <end position="541"/>
    </location>
</feature>
<gene>
    <name evidence="13 16" type="primary">thrS</name>
    <name evidence="16" type="ORF">EMELA_v1c03490</name>
</gene>
<keyword evidence="4 13" id="KW-0436">Ligase</keyword>
<dbReference type="InterPro" id="IPR045864">
    <property type="entry name" value="aa-tRNA-synth_II/BPL/LPL"/>
</dbReference>
<keyword evidence="11 13" id="KW-0030">Aminoacyl-tRNA synthetase</keyword>
<dbReference type="FunFam" id="3.40.50.800:FF:000001">
    <property type="entry name" value="Threonine--tRNA ligase"/>
    <property type="match status" value="1"/>
</dbReference>
<dbReference type="InterPro" id="IPR006195">
    <property type="entry name" value="aa-tRNA-synth_II"/>
</dbReference>
<evidence type="ECO:0000259" key="15">
    <source>
        <dbReference type="PROSITE" id="PS51880"/>
    </source>
</evidence>
<evidence type="ECO:0000256" key="8">
    <source>
        <dbReference type="ARBA" id="ARBA00022840"/>
    </source>
</evidence>
<evidence type="ECO:0000313" key="17">
    <source>
        <dbReference type="Proteomes" id="UP000231896"/>
    </source>
</evidence>
<comment type="subunit">
    <text evidence="13">Homodimer.</text>
</comment>
<dbReference type="InterPro" id="IPR002320">
    <property type="entry name" value="Thr-tRNA-ligase_IIa"/>
</dbReference>
<dbReference type="CDD" id="cd00771">
    <property type="entry name" value="ThrRS_core"/>
    <property type="match status" value="1"/>
</dbReference>
<dbReference type="InterPro" id="IPR012676">
    <property type="entry name" value="TGS-like"/>
</dbReference>
<keyword evidence="17" id="KW-1185">Reference proteome</keyword>
<keyword evidence="8 13" id="KW-0067">ATP-binding</keyword>
<dbReference type="Gene3D" id="3.30.980.10">
    <property type="entry name" value="Threonyl-trna Synthetase, Chain A, domain 2"/>
    <property type="match status" value="1"/>
</dbReference>
<dbReference type="InterPro" id="IPR004154">
    <property type="entry name" value="Anticodon-bd"/>
</dbReference>
<evidence type="ECO:0000256" key="2">
    <source>
        <dbReference type="ARBA" id="ARBA00022490"/>
    </source>
</evidence>
<dbReference type="SUPFAM" id="SSF55186">
    <property type="entry name" value="ThrRS/AlaRS common domain"/>
    <property type="match status" value="1"/>
</dbReference>
<dbReference type="EMBL" id="CP024964">
    <property type="protein sequence ID" value="ATZ17914.1"/>
    <property type="molecule type" value="Genomic_DNA"/>
</dbReference>
<comment type="caution">
    <text evidence="13">Lacks conserved residue(s) required for the propagation of feature annotation.</text>
</comment>
<protein>
    <recommendedName>
        <fullName evidence="13">Threonine--tRNA ligase</fullName>
        <ecNumber evidence="13">6.1.1.3</ecNumber>
    </recommendedName>
    <alternativeName>
        <fullName evidence="13">Threonyl-tRNA synthetase</fullName>
        <shortName evidence="13">ThrRS</shortName>
    </alternativeName>
</protein>
<evidence type="ECO:0000256" key="11">
    <source>
        <dbReference type="ARBA" id="ARBA00023146"/>
    </source>
</evidence>
<evidence type="ECO:0000256" key="4">
    <source>
        <dbReference type="ARBA" id="ARBA00022598"/>
    </source>
</evidence>
<dbReference type="Pfam" id="PF02824">
    <property type="entry name" value="TGS"/>
    <property type="match status" value="1"/>
</dbReference>
<feature type="binding site" evidence="13">
    <location>
        <position position="337"/>
    </location>
    <ligand>
        <name>Zn(2+)</name>
        <dbReference type="ChEBI" id="CHEBI:29105"/>
        <note>catalytic</note>
    </ligand>
</feature>
<evidence type="ECO:0000256" key="7">
    <source>
        <dbReference type="ARBA" id="ARBA00022833"/>
    </source>
</evidence>
<proteinExistence type="inferred from homology"/>
<dbReference type="CDD" id="cd01667">
    <property type="entry name" value="TGS_ThrRS"/>
    <property type="match status" value="1"/>
</dbReference>
<dbReference type="KEGG" id="eml:EMELA_v1c03490"/>
<dbReference type="InterPro" id="IPR004095">
    <property type="entry name" value="TGS"/>
</dbReference>